<reference evidence="1 2" key="1">
    <citation type="journal article" date="2021" name="Elife">
        <title>Chloroplast acquisition without the gene transfer in kleptoplastic sea slugs, Plakobranchus ocellatus.</title>
        <authorList>
            <person name="Maeda T."/>
            <person name="Takahashi S."/>
            <person name="Yoshida T."/>
            <person name="Shimamura S."/>
            <person name="Takaki Y."/>
            <person name="Nagai Y."/>
            <person name="Toyoda A."/>
            <person name="Suzuki Y."/>
            <person name="Arimoto A."/>
            <person name="Ishii H."/>
            <person name="Satoh N."/>
            <person name="Nishiyama T."/>
            <person name="Hasebe M."/>
            <person name="Maruyama T."/>
            <person name="Minagawa J."/>
            <person name="Obokata J."/>
            <person name="Shigenobu S."/>
        </authorList>
    </citation>
    <scope>NUCLEOTIDE SEQUENCE [LARGE SCALE GENOMIC DNA]</scope>
</reference>
<name>A0AAV4DGT0_9GAST</name>
<evidence type="ECO:0000313" key="2">
    <source>
        <dbReference type="Proteomes" id="UP000735302"/>
    </source>
</evidence>
<sequence>MLPYFPLVSQLEIPIVNRWTGLLTINIVSMLCRQSRAVTDLTMSSPADAKINNRAAQHSDTPARLFRFP</sequence>
<evidence type="ECO:0000313" key="1">
    <source>
        <dbReference type="EMBL" id="GFO43229.1"/>
    </source>
</evidence>
<proteinExistence type="predicted"/>
<keyword evidence="2" id="KW-1185">Reference proteome</keyword>
<dbReference type="EMBL" id="BLXT01007857">
    <property type="protein sequence ID" value="GFO43229.1"/>
    <property type="molecule type" value="Genomic_DNA"/>
</dbReference>
<dbReference type="Proteomes" id="UP000735302">
    <property type="component" value="Unassembled WGS sequence"/>
</dbReference>
<comment type="caution">
    <text evidence="1">The sequence shown here is derived from an EMBL/GenBank/DDBJ whole genome shotgun (WGS) entry which is preliminary data.</text>
</comment>
<dbReference type="AlphaFoldDB" id="A0AAV4DGT0"/>
<organism evidence="1 2">
    <name type="scientific">Plakobranchus ocellatus</name>
    <dbReference type="NCBI Taxonomy" id="259542"/>
    <lineage>
        <taxon>Eukaryota</taxon>
        <taxon>Metazoa</taxon>
        <taxon>Spiralia</taxon>
        <taxon>Lophotrochozoa</taxon>
        <taxon>Mollusca</taxon>
        <taxon>Gastropoda</taxon>
        <taxon>Heterobranchia</taxon>
        <taxon>Euthyneura</taxon>
        <taxon>Panpulmonata</taxon>
        <taxon>Sacoglossa</taxon>
        <taxon>Placobranchoidea</taxon>
        <taxon>Plakobranchidae</taxon>
        <taxon>Plakobranchus</taxon>
    </lineage>
</organism>
<accession>A0AAV4DGT0</accession>
<gene>
    <name evidence="1" type="ORF">PoB_006973400</name>
</gene>
<protein>
    <submittedName>
        <fullName evidence="1">Uncharacterized protein</fullName>
    </submittedName>
</protein>